<dbReference type="InterPro" id="IPR027417">
    <property type="entry name" value="P-loop_NTPase"/>
</dbReference>
<evidence type="ECO:0000259" key="3">
    <source>
        <dbReference type="PROSITE" id="PS50125"/>
    </source>
</evidence>
<keyword evidence="1" id="KW-0547">Nucleotide-binding</keyword>
<dbReference type="GO" id="GO:0005524">
    <property type="term" value="F:ATP binding"/>
    <property type="evidence" value="ECO:0007669"/>
    <property type="project" value="UniProtKB-KW"/>
</dbReference>
<dbReference type="InterPro" id="IPR025874">
    <property type="entry name" value="DZR"/>
</dbReference>
<dbReference type="SUPFAM" id="SSF52540">
    <property type="entry name" value="P-loop containing nucleoside triphosphate hydrolases"/>
    <property type="match status" value="1"/>
</dbReference>
<evidence type="ECO:0000313" key="4">
    <source>
        <dbReference type="EMBL" id="TCJ82616.1"/>
    </source>
</evidence>
<dbReference type="GO" id="GO:0005737">
    <property type="term" value="C:cytoplasm"/>
    <property type="evidence" value="ECO:0007669"/>
    <property type="project" value="TreeGrafter"/>
</dbReference>
<dbReference type="Gene3D" id="1.25.40.10">
    <property type="entry name" value="Tetratricopeptide repeat domain"/>
    <property type="match status" value="1"/>
</dbReference>
<dbReference type="PROSITE" id="PS50125">
    <property type="entry name" value="GUANYLATE_CYCLASE_2"/>
    <property type="match status" value="1"/>
</dbReference>
<evidence type="ECO:0000256" key="1">
    <source>
        <dbReference type="ARBA" id="ARBA00022741"/>
    </source>
</evidence>
<dbReference type="PANTHER" id="PTHR16305">
    <property type="entry name" value="TESTICULAR SOLUBLE ADENYLYL CYCLASE"/>
    <property type="match status" value="1"/>
</dbReference>
<proteinExistence type="predicted"/>
<keyword evidence="5" id="KW-1185">Reference proteome</keyword>
<accession>A0A4R1EN30</accession>
<reference evidence="4 5" key="1">
    <citation type="submission" date="2019-03" db="EMBL/GenBank/DDBJ databases">
        <title>Genomic Encyclopedia of Type Strains, Phase IV (KMG-IV): sequencing the most valuable type-strain genomes for metagenomic binning, comparative biology and taxonomic classification.</title>
        <authorList>
            <person name="Goeker M."/>
        </authorList>
    </citation>
    <scope>NUCLEOTIDE SEQUENCE [LARGE SCALE GENOMIC DNA]</scope>
    <source>
        <strain evidence="4 5">DSM 24830</strain>
    </source>
</reference>
<dbReference type="InterPro" id="IPR001054">
    <property type="entry name" value="A/G_cyclase"/>
</dbReference>
<dbReference type="Proteomes" id="UP000294887">
    <property type="component" value="Unassembled WGS sequence"/>
</dbReference>
<dbReference type="SMART" id="SM00044">
    <property type="entry name" value="CYCc"/>
    <property type="match status" value="1"/>
</dbReference>
<dbReference type="CDD" id="cd07302">
    <property type="entry name" value="CHD"/>
    <property type="match status" value="1"/>
</dbReference>
<dbReference type="InterPro" id="IPR041664">
    <property type="entry name" value="AAA_16"/>
</dbReference>
<dbReference type="PANTHER" id="PTHR16305:SF28">
    <property type="entry name" value="GUANYLATE CYCLASE DOMAIN-CONTAINING PROTEIN"/>
    <property type="match status" value="1"/>
</dbReference>
<dbReference type="InterPro" id="IPR011990">
    <property type="entry name" value="TPR-like_helical_dom_sf"/>
</dbReference>
<dbReference type="GO" id="GO:0009190">
    <property type="term" value="P:cyclic nucleotide biosynthetic process"/>
    <property type="evidence" value="ECO:0007669"/>
    <property type="project" value="InterPro"/>
</dbReference>
<dbReference type="InterPro" id="IPR029787">
    <property type="entry name" value="Nucleotide_cyclase"/>
</dbReference>
<dbReference type="Pfam" id="PF00211">
    <property type="entry name" value="Guanylate_cyc"/>
    <property type="match status" value="1"/>
</dbReference>
<evidence type="ECO:0000313" key="5">
    <source>
        <dbReference type="Proteomes" id="UP000294887"/>
    </source>
</evidence>
<name>A0A4R1EN30_9GAMM</name>
<dbReference type="RefSeq" id="WP_131907127.1">
    <property type="nucleotide sequence ID" value="NZ_BAAAFU010000007.1"/>
</dbReference>
<dbReference type="Pfam" id="PF12773">
    <property type="entry name" value="DZR"/>
    <property type="match status" value="1"/>
</dbReference>
<protein>
    <submittedName>
        <fullName evidence="4">Double zinc ribbon protein</fullName>
    </submittedName>
</protein>
<dbReference type="SUPFAM" id="SSF48452">
    <property type="entry name" value="TPR-like"/>
    <property type="match status" value="2"/>
</dbReference>
<evidence type="ECO:0000256" key="2">
    <source>
        <dbReference type="ARBA" id="ARBA00022840"/>
    </source>
</evidence>
<dbReference type="EMBL" id="SMFQ01000005">
    <property type="protein sequence ID" value="TCJ82616.1"/>
    <property type="molecule type" value="Genomic_DNA"/>
</dbReference>
<dbReference type="AlphaFoldDB" id="A0A4R1EN30"/>
<dbReference type="Gene3D" id="3.30.70.1230">
    <property type="entry name" value="Nucleotide cyclase"/>
    <property type="match status" value="1"/>
</dbReference>
<dbReference type="SUPFAM" id="SSF55073">
    <property type="entry name" value="Nucleotide cyclase"/>
    <property type="match status" value="1"/>
</dbReference>
<feature type="domain" description="Guanylate cyclase" evidence="3">
    <location>
        <begin position="70"/>
        <end position="203"/>
    </location>
</feature>
<dbReference type="Gene3D" id="3.40.50.300">
    <property type="entry name" value="P-loop containing nucleotide triphosphate hydrolases"/>
    <property type="match status" value="1"/>
</dbReference>
<dbReference type="Pfam" id="PF13191">
    <property type="entry name" value="AAA_16"/>
    <property type="match status" value="1"/>
</dbReference>
<keyword evidence="2" id="KW-0067">ATP-binding</keyword>
<gene>
    <name evidence="4" type="ORF">EV695_3347</name>
</gene>
<dbReference type="GO" id="GO:0035556">
    <property type="term" value="P:intracellular signal transduction"/>
    <property type="evidence" value="ECO:0007669"/>
    <property type="project" value="InterPro"/>
</dbReference>
<comment type="caution">
    <text evidence="4">The sequence shown here is derived from an EMBL/GenBank/DDBJ whole genome shotgun (WGS) entry which is preliminary data.</text>
</comment>
<dbReference type="OrthoDB" id="9816555at2"/>
<organism evidence="4 5">
    <name type="scientific">Cocleimonas flava</name>
    <dbReference type="NCBI Taxonomy" id="634765"/>
    <lineage>
        <taxon>Bacteria</taxon>
        <taxon>Pseudomonadati</taxon>
        <taxon>Pseudomonadota</taxon>
        <taxon>Gammaproteobacteria</taxon>
        <taxon>Thiotrichales</taxon>
        <taxon>Thiotrichaceae</taxon>
        <taxon>Cocleimonas</taxon>
    </lineage>
</organism>
<sequence>MKISCNDCGVSNNPQQKFCKGCGVPLARRCTSCGFKNQLDANFCGGCGLKLDQSIESVKSHPEAERRQLTVMQCDLVGSSELAEQFDPEDLRDLLRSYQQCIAEVTLRYGGHIAKYIGDGLLIYFGHPHAHEDDAKRSILTGLGVIERIEKLNETLIIEYNVKLKVRIGIHTGLVVIGQMGSDDNREENAIVGETPNIAARIEHIAEPNTIAISEDTNDLVKGLFITQNLGQQSLKGVSQNLTIFKVIAESDFLNEFDVRRKKRLLPIIGRNRELDIIAECWEQAKSGRGQIVHLTGEAGVGKSRIVSEFMRRVDKDPQHLRLYQCSSVHTNTAFHPIVTYLKYLLNLKNEDTDEVKYKRLEAFFDEFALPLGKYAPLFAPLLGVKVVGEEPVTLNPDKTKQIIFQAWVGLMQKMADEHPLLLIFEDTHWIDPSTQEMLDVLGTKLASKRILFFITSRPGYKVKVDEDVVLKELVLKRLDQESSYSMISQLAGDLSLPDELIRELVVKTDGIPLFIEELTKTVIDSGLLTQKNKRYELAIPLSSVEIPTTLKDSLMARLDQLSSVKKITQLAATIGRQFSFELLRCLPVGDVDKLDEALEKLISLNIIEQKSTGEGRQYEFRHALLQETAYKSLLKSTRRRYHGLIADAIVEHFPNVLTSEPEVLATHYIEANKVSLAVDYLLLAGNQATLTSSHHEAISHLSKGVELLSSLPQIKKVMSQEFQLQVRLIGPLIAAQSYVSPLVEKAFTRALKLSKKLESSPEIFPVLHGRYAFYQVCGLIHKAESLVDEFVLLAKSHTHSNQYLEMVGNRMRGSSLLLLGESKKAETYFKNSLKAYSYEHHKGLDVLYGQDIKVTSLVYLILNQWHQGKFTEMLSCSDEARELAENIGSANTIGISNFVGKVLPLALLDETEAVIEACNKTIEDAMRLETPLWKIGGLMFKGWAMVRLGRNVDESKQGMDILEQGLSAYNSMNLGLFRPYIMIIYAQACMRMGYIQKGLDTLEQSLKTSEIGGEHWVDAETYRTIGELLLNAEKPKPQKAKESFEKALKISLNQGSLSQELRAAMSLLRLADQAVEVEFAKKQLQLVYDKFENKEHTKDLLQAEQLLNCTASTSPLYTL</sequence>
<dbReference type="GO" id="GO:0004016">
    <property type="term" value="F:adenylate cyclase activity"/>
    <property type="evidence" value="ECO:0007669"/>
    <property type="project" value="UniProtKB-ARBA"/>
</dbReference>